<dbReference type="EMBL" id="PVNH01000014">
    <property type="protein sequence ID" value="PRX43629.1"/>
    <property type="molecule type" value="Genomic_DNA"/>
</dbReference>
<name>A0A2T0LKZ8_9PSEU</name>
<reference evidence="1 2" key="1">
    <citation type="submission" date="2018-03" db="EMBL/GenBank/DDBJ databases">
        <title>Genomic Encyclopedia of Type Strains, Phase III (KMG-III): the genomes of soil and plant-associated and newly described type strains.</title>
        <authorList>
            <person name="Whitman W."/>
        </authorList>
    </citation>
    <scope>NUCLEOTIDE SEQUENCE [LARGE SCALE GENOMIC DNA]</scope>
    <source>
        <strain evidence="1 2">CGMCC 4.7125</strain>
    </source>
</reference>
<dbReference type="AlphaFoldDB" id="A0A2T0LKZ8"/>
<dbReference type="SUPFAM" id="SSF53756">
    <property type="entry name" value="UDP-Glycosyltransferase/glycogen phosphorylase"/>
    <property type="match status" value="1"/>
</dbReference>
<organism evidence="1 2">
    <name type="scientific">Prauserella shujinwangii</name>
    <dbReference type="NCBI Taxonomy" id="1453103"/>
    <lineage>
        <taxon>Bacteria</taxon>
        <taxon>Bacillati</taxon>
        <taxon>Actinomycetota</taxon>
        <taxon>Actinomycetes</taxon>
        <taxon>Pseudonocardiales</taxon>
        <taxon>Pseudonocardiaceae</taxon>
        <taxon>Prauserella</taxon>
    </lineage>
</organism>
<dbReference type="OrthoDB" id="3661391at2"/>
<sequence>MTDAPHATWVKAPGSPAAARWLTRTGCRTVLVMVPHMTAGTRLTDLLPLLEADHRIQVVFTVPAMADGWHGAEEYLRSWGGLVLPWHQVLRMRFDLVLAASHSQIDQVDGPVLVVPHGVGSRSRRTPWDADLGLRDLLVRDGRVVPAAVAVAHEREARQVRRCCPEAAPRTFVAGDPCLDRIEASLPLRPLYRRALGVRPGQCLVVVSSTWSRRSLFGGDGRLLDRVLDALPRSRYRIVAALHPNIWAVHGGWQVRAWLSAHLRSGVALLPPEEGWRAALVAADVVLGDHGSVTQYAAGIGVPVLVAPGSAADVRPGSVAALLHRTAPVLRPAACPRALVREARLGWARQRSAMVAARLTSNRGQAGPSLRRAMYRLLGLAEPAHPAPVSPVPLPAEVPDGR</sequence>
<evidence type="ECO:0000313" key="1">
    <source>
        <dbReference type="EMBL" id="PRX43629.1"/>
    </source>
</evidence>
<accession>A0A2T0LKZ8</accession>
<protein>
    <recommendedName>
        <fullName evidence="3">CDP-glycerol:poly(Glycerophosphate) glycerophosphotransferase</fullName>
    </recommendedName>
</protein>
<gene>
    <name evidence="1" type="ORF">B0I33_11490</name>
</gene>
<dbReference type="RefSeq" id="WP_106182201.1">
    <property type="nucleotide sequence ID" value="NZ_PVNH01000014.1"/>
</dbReference>
<proteinExistence type="predicted"/>
<dbReference type="Proteomes" id="UP000238362">
    <property type="component" value="Unassembled WGS sequence"/>
</dbReference>
<comment type="caution">
    <text evidence="1">The sequence shown here is derived from an EMBL/GenBank/DDBJ whole genome shotgun (WGS) entry which is preliminary data.</text>
</comment>
<evidence type="ECO:0000313" key="2">
    <source>
        <dbReference type="Proteomes" id="UP000238362"/>
    </source>
</evidence>
<keyword evidence="2" id="KW-1185">Reference proteome</keyword>
<evidence type="ECO:0008006" key="3">
    <source>
        <dbReference type="Google" id="ProtNLM"/>
    </source>
</evidence>